<dbReference type="GO" id="GO:0015030">
    <property type="term" value="C:Cajal body"/>
    <property type="evidence" value="ECO:0007669"/>
    <property type="project" value="UniProtKB-SubCell"/>
</dbReference>
<dbReference type="AlphaFoldDB" id="A0A9N9QMT8"/>
<proteinExistence type="inferred from homology"/>
<feature type="domain" description="Tudor" evidence="12">
    <location>
        <begin position="486"/>
        <end position="544"/>
    </location>
</feature>
<evidence type="ECO:0000256" key="6">
    <source>
        <dbReference type="ARBA" id="ARBA00023187"/>
    </source>
</evidence>
<dbReference type="Gene3D" id="2.30.30.140">
    <property type="match status" value="1"/>
</dbReference>
<reference evidence="13" key="1">
    <citation type="submission" date="2022-01" db="EMBL/GenBank/DDBJ databases">
        <authorList>
            <person name="King R."/>
        </authorList>
    </citation>
    <scope>NUCLEOTIDE SEQUENCE</scope>
</reference>
<name>A0A9N9QMT8_9CUCU</name>
<dbReference type="SUPFAM" id="SSF63748">
    <property type="entry name" value="Tudor/PWWP/MBT"/>
    <property type="match status" value="1"/>
</dbReference>
<dbReference type="Pfam" id="PF06003">
    <property type="entry name" value="SMN_Tudor"/>
    <property type="match status" value="1"/>
</dbReference>
<dbReference type="PANTHER" id="PTHR13681:SF24">
    <property type="entry name" value="TUDOR DOMAIN-CONTAINING PROTEIN 3"/>
    <property type="match status" value="1"/>
</dbReference>
<keyword evidence="4" id="KW-0507">mRNA processing</keyword>
<evidence type="ECO:0000256" key="8">
    <source>
        <dbReference type="ARBA" id="ARBA00037618"/>
    </source>
</evidence>
<evidence type="ECO:0000256" key="2">
    <source>
        <dbReference type="ARBA" id="ARBA00004408"/>
    </source>
</evidence>
<feature type="compositionally biased region" description="Polar residues" evidence="11">
    <location>
        <begin position="391"/>
        <end position="427"/>
    </location>
</feature>
<evidence type="ECO:0000259" key="12">
    <source>
        <dbReference type="PROSITE" id="PS50304"/>
    </source>
</evidence>
<evidence type="ECO:0000256" key="7">
    <source>
        <dbReference type="ARBA" id="ARBA00023242"/>
    </source>
</evidence>
<feature type="region of interest" description="Disordered" evidence="11">
    <location>
        <begin position="385"/>
        <end position="427"/>
    </location>
</feature>
<dbReference type="OrthoDB" id="434939at2759"/>
<dbReference type="GO" id="GO:0003723">
    <property type="term" value="F:RNA binding"/>
    <property type="evidence" value="ECO:0007669"/>
    <property type="project" value="InterPro"/>
</dbReference>
<protein>
    <recommendedName>
        <fullName evidence="9">Survival of motor neuron-related-splicing factor 30</fullName>
    </recommendedName>
    <alternativeName>
        <fullName evidence="10">Survival motor neuron domain-containing protein 1</fullName>
    </alternativeName>
</protein>
<feature type="compositionally biased region" description="Polar residues" evidence="11">
    <location>
        <begin position="332"/>
        <end position="346"/>
    </location>
</feature>
<dbReference type="PANTHER" id="PTHR13681">
    <property type="entry name" value="SURVIVAL OF MOTOR NEURON-RELATED-SPLICING FACTOR 30-RELATED"/>
    <property type="match status" value="1"/>
</dbReference>
<feature type="region of interest" description="Disordered" evidence="11">
    <location>
        <begin position="543"/>
        <end position="565"/>
    </location>
</feature>
<feature type="region of interest" description="Disordered" evidence="11">
    <location>
        <begin position="292"/>
        <end position="352"/>
    </location>
</feature>
<dbReference type="Gene3D" id="2.40.50.770">
    <property type="entry name" value="RecQ-mediated genome instability protein Rmi1, C-terminal domain"/>
    <property type="match status" value="1"/>
</dbReference>
<keyword evidence="5" id="KW-0747">Spliceosome</keyword>
<dbReference type="GO" id="GO:0005681">
    <property type="term" value="C:spliceosomal complex"/>
    <property type="evidence" value="ECO:0007669"/>
    <property type="project" value="UniProtKB-KW"/>
</dbReference>
<dbReference type="SMART" id="SM00333">
    <property type="entry name" value="TUDOR"/>
    <property type="match status" value="1"/>
</dbReference>
<dbReference type="InterPro" id="IPR010304">
    <property type="entry name" value="SMN_Tudor"/>
</dbReference>
<evidence type="ECO:0000256" key="5">
    <source>
        <dbReference type="ARBA" id="ARBA00022728"/>
    </source>
</evidence>
<organism evidence="13 14">
    <name type="scientific">Ceutorhynchus assimilis</name>
    <name type="common">cabbage seed weevil</name>
    <dbReference type="NCBI Taxonomy" id="467358"/>
    <lineage>
        <taxon>Eukaryota</taxon>
        <taxon>Metazoa</taxon>
        <taxon>Ecdysozoa</taxon>
        <taxon>Arthropoda</taxon>
        <taxon>Hexapoda</taxon>
        <taxon>Insecta</taxon>
        <taxon>Pterygota</taxon>
        <taxon>Neoptera</taxon>
        <taxon>Endopterygota</taxon>
        <taxon>Coleoptera</taxon>
        <taxon>Polyphaga</taxon>
        <taxon>Cucujiformia</taxon>
        <taxon>Curculionidae</taxon>
        <taxon>Ceutorhynchinae</taxon>
        <taxon>Ceutorhynchus</taxon>
    </lineage>
</organism>
<dbReference type="GO" id="GO:0006397">
    <property type="term" value="P:mRNA processing"/>
    <property type="evidence" value="ECO:0007669"/>
    <property type="project" value="UniProtKB-KW"/>
</dbReference>
<dbReference type="InterPro" id="IPR042470">
    <property type="entry name" value="RMI1_N_C_sf"/>
</dbReference>
<comment type="function">
    <text evidence="8">Involved in spliceosome assembly.</text>
</comment>
<comment type="subcellular location">
    <subcellularLocation>
        <location evidence="1">Nucleus speckle</location>
    </subcellularLocation>
    <subcellularLocation>
        <location evidence="2">Nucleus</location>
        <location evidence="2">Cajal body</location>
    </subcellularLocation>
</comment>
<evidence type="ECO:0000256" key="1">
    <source>
        <dbReference type="ARBA" id="ARBA00004324"/>
    </source>
</evidence>
<feature type="compositionally biased region" description="Low complexity" evidence="11">
    <location>
        <begin position="307"/>
        <end position="325"/>
    </location>
</feature>
<evidence type="ECO:0000256" key="3">
    <source>
        <dbReference type="ARBA" id="ARBA00005371"/>
    </source>
</evidence>
<keyword evidence="14" id="KW-1185">Reference proteome</keyword>
<keyword evidence="6" id="KW-0508">mRNA splicing</keyword>
<dbReference type="EMBL" id="OU892278">
    <property type="protein sequence ID" value="CAG9765539.1"/>
    <property type="molecule type" value="Genomic_DNA"/>
</dbReference>
<dbReference type="SMART" id="SM01161">
    <property type="entry name" value="DUF1767"/>
    <property type="match status" value="1"/>
</dbReference>
<keyword evidence="7" id="KW-0539">Nucleus</keyword>
<feature type="compositionally biased region" description="Polar residues" evidence="11">
    <location>
        <begin position="292"/>
        <end position="306"/>
    </location>
</feature>
<evidence type="ECO:0000313" key="13">
    <source>
        <dbReference type="EMBL" id="CAG9765539.1"/>
    </source>
</evidence>
<evidence type="ECO:0000256" key="9">
    <source>
        <dbReference type="ARBA" id="ARBA00041083"/>
    </source>
</evidence>
<evidence type="ECO:0000313" key="14">
    <source>
        <dbReference type="Proteomes" id="UP001152799"/>
    </source>
</evidence>
<dbReference type="GO" id="GO:0005737">
    <property type="term" value="C:cytoplasm"/>
    <property type="evidence" value="ECO:0007669"/>
    <property type="project" value="InterPro"/>
</dbReference>
<gene>
    <name evidence="13" type="ORF">CEUTPL_LOCUS6144</name>
</gene>
<evidence type="ECO:0000256" key="4">
    <source>
        <dbReference type="ARBA" id="ARBA00022664"/>
    </source>
</evidence>
<evidence type="ECO:0000256" key="11">
    <source>
        <dbReference type="SAM" id="MobiDB-lite"/>
    </source>
</evidence>
<evidence type="ECO:0000256" key="10">
    <source>
        <dbReference type="ARBA" id="ARBA00042567"/>
    </source>
</evidence>
<dbReference type="Pfam" id="PF08585">
    <property type="entry name" value="RMI1_N_C"/>
    <property type="match status" value="1"/>
</dbReference>
<dbReference type="Proteomes" id="UP001152799">
    <property type="component" value="Chromosome 2"/>
</dbReference>
<accession>A0A9N9QMT8</accession>
<dbReference type="GO" id="GO:0016607">
    <property type="term" value="C:nuclear speck"/>
    <property type="evidence" value="ECO:0007669"/>
    <property type="project" value="UniProtKB-SubCell"/>
</dbReference>
<dbReference type="GO" id="GO:0008380">
    <property type="term" value="P:RNA splicing"/>
    <property type="evidence" value="ECO:0007669"/>
    <property type="project" value="UniProtKB-KW"/>
</dbReference>
<dbReference type="InterPro" id="IPR013894">
    <property type="entry name" value="RMI1_OB"/>
</dbReference>
<dbReference type="InterPro" id="IPR002999">
    <property type="entry name" value="Tudor"/>
</dbReference>
<dbReference type="PROSITE" id="PS50304">
    <property type="entry name" value="TUDOR"/>
    <property type="match status" value="1"/>
</dbReference>
<comment type="similarity">
    <text evidence="3">Belongs to the SMN family.</text>
</comment>
<sequence>MSSNTILGIEWNLSPDGLDLITSKGTVKDPKQCLTKALDSDLKSIGKSALANLTSSSKMVLQIAKIRNVAAPKANEQSQAAPRMLKLTLTDGDGYVQAIEVGPVTSLNRDKTAPGTKCLVDGAKFTGGFLLIDNSNFKVLGGRVEHLYDKWQVAKNVKKDHLIGSSGGAPPWVPFGHKLAKLQETTSKEAKEVKDEASEFELQRKEAIMEVSSGAVKKTFGGRVRQNVVSMPQQQKYVKNVRKSFRHEDEEEKPQRPLEKVSLFSFLEDKLPQTSASTTKQLPHYNLEKQQFNKSNNYDSRQNGYVQTNNTPRNQHNNNYHSQNQDGYGKQSRYSKNNDVANSYQKPRSLATEQRLAVQTYNQDGGYKKQSNDVTNGYQKSRGLAAEEQNQDGGNRKQSNYSKSDVVNNYKKPTNVATEPKYNNRNSREQYQNITVEDRKQNVNNLSNSMSKMSINSEFATRTLRNHLNLPTTTVQQQVAPSAITSLNVGDQCMAKYWEDGKLYPASIAAVTDRTYAVRFQGYGNIEEVLRQDCFPVNQDNNYQRQQQRDFRGNSLEFRNNRRRN</sequence>